<feature type="region of interest" description="Disordered" evidence="5">
    <location>
        <begin position="642"/>
        <end position="674"/>
    </location>
</feature>
<feature type="compositionally biased region" description="Basic and acidic residues" evidence="5">
    <location>
        <begin position="642"/>
        <end position="652"/>
    </location>
</feature>
<evidence type="ECO:0000256" key="6">
    <source>
        <dbReference type="SAM" id="Phobius"/>
    </source>
</evidence>
<feature type="domain" description="STAS" evidence="7">
    <location>
        <begin position="538"/>
        <end position="599"/>
    </location>
</feature>
<dbReference type="InterPro" id="IPR002645">
    <property type="entry name" value="STAS_dom"/>
</dbReference>
<dbReference type="GO" id="GO:0055085">
    <property type="term" value="P:transmembrane transport"/>
    <property type="evidence" value="ECO:0007669"/>
    <property type="project" value="InterPro"/>
</dbReference>
<evidence type="ECO:0000256" key="2">
    <source>
        <dbReference type="ARBA" id="ARBA00022692"/>
    </source>
</evidence>
<evidence type="ECO:0000256" key="5">
    <source>
        <dbReference type="SAM" id="MobiDB-lite"/>
    </source>
</evidence>
<dbReference type="InterPro" id="IPR036513">
    <property type="entry name" value="STAS_dom_sf"/>
</dbReference>
<dbReference type="Gene3D" id="3.30.750.24">
    <property type="entry name" value="STAS domain"/>
    <property type="match status" value="1"/>
</dbReference>
<evidence type="ECO:0000313" key="8">
    <source>
        <dbReference type="EMBL" id="CAD7440332.1"/>
    </source>
</evidence>
<evidence type="ECO:0000256" key="4">
    <source>
        <dbReference type="ARBA" id="ARBA00023136"/>
    </source>
</evidence>
<feature type="transmembrane region" description="Helical" evidence="6">
    <location>
        <begin position="138"/>
        <end position="161"/>
    </location>
</feature>
<feature type="transmembrane region" description="Helical" evidence="6">
    <location>
        <begin position="173"/>
        <end position="195"/>
    </location>
</feature>
<organism evidence="8">
    <name type="scientific">Timema bartmani</name>
    <dbReference type="NCBI Taxonomy" id="61472"/>
    <lineage>
        <taxon>Eukaryota</taxon>
        <taxon>Metazoa</taxon>
        <taxon>Ecdysozoa</taxon>
        <taxon>Arthropoda</taxon>
        <taxon>Hexapoda</taxon>
        <taxon>Insecta</taxon>
        <taxon>Pterygota</taxon>
        <taxon>Neoptera</taxon>
        <taxon>Polyneoptera</taxon>
        <taxon>Phasmatodea</taxon>
        <taxon>Timematodea</taxon>
        <taxon>Timematoidea</taxon>
        <taxon>Timematidae</taxon>
        <taxon>Timema</taxon>
    </lineage>
</organism>
<feature type="transmembrane region" description="Helical" evidence="6">
    <location>
        <begin position="359"/>
        <end position="382"/>
    </location>
</feature>
<sequence>MDGTDESYIVTGLLQQQQRQERHQQPPHEILPGALAPLLGGTFSSGDKRRDQEPPSRDNIPLVKHWLKNRGRKIFSRKFLYRKLPIVKWLPLYRLGDLPHDLLAGITVALTAIPQGIAYAIVAGLGPQYGLYSCFMSSFVYIFFGSCKDVTVGPTAILGLLTQPYVMEHTEDFAVLICFISGVIIFILGVLHLGFLVDFISIPVTVGFTSAAAITIGSSQLKSLLGIPGSADGFLDTWINFFRNIGQVQKWDSILGFGTIVVLLAMRKLKDFSTGRNNTQLSLGLRLFRTFVWLLSLARNALVIIIGIVLAYTLSDENGENAPFRLTGDVREGLPPFQPPPFSTSSNTTEYTFGDMVNIYGTAIGVVPLLSILGHIAIAKAFAKGKPVDATQELIALGLCNIGGSFVRSMPVTGSFTRTAVNNASGVHTTLGGLFTGAFIMLTLAFLTSTFAFIPRASLAGLIVCAMIFMVEYDIVPLLWRTSKLDLVPLTATFLCCLLISLEYGMIIGVGINLISILYKAARPRVHIQHLSVCSREVLLVRPDSGLFFPAAENLREIVLKASSKDPRPSLTVVIDGSYVHSIDATMAKNLKLIVDDLKVNKRAIIYWNWGPGMEKCCRGVDDNLAGNFRRTNTIEDVFRGEPSEGDCRNADDSTSTVDICTGASDPELSNFPK</sequence>
<proteinExistence type="predicted"/>
<feature type="transmembrane region" description="Helical" evidence="6">
    <location>
        <begin position="102"/>
        <end position="126"/>
    </location>
</feature>
<name>A0A7R9ESE5_9NEOP</name>
<feature type="transmembrane region" description="Helical" evidence="6">
    <location>
        <begin position="290"/>
        <end position="314"/>
    </location>
</feature>
<keyword evidence="4 6" id="KW-0472">Membrane</keyword>
<dbReference type="InterPro" id="IPR011547">
    <property type="entry name" value="SLC26A/SulP_dom"/>
</dbReference>
<feature type="transmembrane region" description="Helical" evidence="6">
    <location>
        <begin position="431"/>
        <end position="454"/>
    </location>
</feature>
<dbReference type="PANTHER" id="PTHR11814">
    <property type="entry name" value="SULFATE TRANSPORTER"/>
    <property type="match status" value="1"/>
</dbReference>
<feature type="region of interest" description="Disordered" evidence="5">
    <location>
        <begin position="1"/>
        <end position="35"/>
    </location>
</feature>
<dbReference type="PROSITE" id="PS50801">
    <property type="entry name" value="STAS"/>
    <property type="match status" value="1"/>
</dbReference>
<accession>A0A7R9ESE5</accession>
<dbReference type="EMBL" id="OD564943">
    <property type="protein sequence ID" value="CAD7440332.1"/>
    <property type="molecule type" value="Genomic_DNA"/>
</dbReference>
<reference evidence="8" key="1">
    <citation type="submission" date="2020-11" db="EMBL/GenBank/DDBJ databases">
        <authorList>
            <person name="Tran Van P."/>
        </authorList>
    </citation>
    <scope>NUCLEOTIDE SEQUENCE</scope>
</reference>
<dbReference type="GO" id="GO:0016020">
    <property type="term" value="C:membrane"/>
    <property type="evidence" value="ECO:0007669"/>
    <property type="project" value="UniProtKB-SubCell"/>
</dbReference>
<feature type="transmembrane region" description="Helical" evidence="6">
    <location>
        <begin position="394"/>
        <end position="411"/>
    </location>
</feature>
<feature type="transmembrane region" description="Helical" evidence="6">
    <location>
        <begin position="459"/>
        <end position="480"/>
    </location>
</feature>
<keyword evidence="3 6" id="KW-1133">Transmembrane helix</keyword>
<evidence type="ECO:0000259" key="7">
    <source>
        <dbReference type="PROSITE" id="PS50801"/>
    </source>
</evidence>
<gene>
    <name evidence="8" type="ORF">TBIB3V08_LOCUS2851</name>
</gene>
<dbReference type="AlphaFoldDB" id="A0A7R9ESE5"/>
<comment type="subcellular location">
    <subcellularLocation>
        <location evidence="1">Membrane</location>
        <topology evidence="1">Multi-pass membrane protein</topology>
    </subcellularLocation>
</comment>
<dbReference type="CDD" id="cd07042">
    <property type="entry name" value="STAS_SulP_like_sulfate_transporter"/>
    <property type="match status" value="1"/>
</dbReference>
<feature type="transmembrane region" description="Helical" evidence="6">
    <location>
        <begin position="492"/>
        <end position="519"/>
    </location>
</feature>
<dbReference type="InterPro" id="IPR001902">
    <property type="entry name" value="SLC26A/SulP_fam"/>
</dbReference>
<evidence type="ECO:0000256" key="3">
    <source>
        <dbReference type="ARBA" id="ARBA00022989"/>
    </source>
</evidence>
<protein>
    <recommendedName>
        <fullName evidence="7">STAS domain-containing protein</fullName>
    </recommendedName>
</protein>
<dbReference type="Pfam" id="PF00916">
    <property type="entry name" value="Sulfate_transp"/>
    <property type="match status" value="1"/>
</dbReference>
<keyword evidence="2 6" id="KW-0812">Transmembrane</keyword>
<evidence type="ECO:0000256" key="1">
    <source>
        <dbReference type="ARBA" id="ARBA00004141"/>
    </source>
</evidence>